<organism evidence="3 4">
    <name type="scientific">Penicillium chermesinum</name>
    <dbReference type="NCBI Taxonomy" id="63820"/>
    <lineage>
        <taxon>Eukaryota</taxon>
        <taxon>Fungi</taxon>
        <taxon>Dikarya</taxon>
        <taxon>Ascomycota</taxon>
        <taxon>Pezizomycotina</taxon>
        <taxon>Eurotiomycetes</taxon>
        <taxon>Eurotiomycetidae</taxon>
        <taxon>Eurotiales</taxon>
        <taxon>Aspergillaceae</taxon>
        <taxon>Penicillium</taxon>
    </lineage>
</organism>
<reference evidence="3" key="2">
    <citation type="journal article" date="2023" name="IMA Fungus">
        <title>Comparative genomic study of the Penicillium genus elucidates a diverse pangenome and 15 lateral gene transfer events.</title>
        <authorList>
            <person name="Petersen C."/>
            <person name="Sorensen T."/>
            <person name="Nielsen M.R."/>
            <person name="Sondergaard T.E."/>
            <person name="Sorensen J.L."/>
            <person name="Fitzpatrick D.A."/>
            <person name="Frisvad J.C."/>
            <person name="Nielsen K.L."/>
        </authorList>
    </citation>
    <scope>NUCLEOTIDE SEQUENCE</scope>
    <source>
        <strain evidence="3">IBT 19713</strain>
    </source>
</reference>
<dbReference type="OrthoDB" id="4369563at2759"/>
<reference evidence="3" key="1">
    <citation type="submission" date="2022-11" db="EMBL/GenBank/DDBJ databases">
        <authorList>
            <person name="Petersen C."/>
        </authorList>
    </citation>
    <scope>NUCLEOTIDE SEQUENCE</scope>
    <source>
        <strain evidence="3">IBT 19713</strain>
    </source>
</reference>
<dbReference type="RefSeq" id="XP_058335400.1">
    <property type="nucleotide sequence ID" value="XM_058469369.1"/>
</dbReference>
<sequence length="149" mass="16971">MTDTCGKATLLTLYQASDAIYELMDKVLVIDKGRMIFQGPACAAKQYFEDLGYECAEMQTTSDFLTSITLPERRKFPPGWEHRAPKGRALELEAAFKNIEISVEQYDIRQTMGSVRSNSEQGSVEELKRSMQSDKSSLHIRPRSWSRQP</sequence>
<evidence type="ECO:0000256" key="2">
    <source>
        <dbReference type="SAM" id="MobiDB-lite"/>
    </source>
</evidence>
<comment type="caution">
    <text evidence="3">The sequence shown here is derived from an EMBL/GenBank/DDBJ whole genome shotgun (WGS) entry which is preliminary data.</text>
</comment>
<evidence type="ECO:0000313" key="3">
    <source>
        <dbReference type="EMBL" id="KAJ5248621.1"/>
    </source>
</evidence>
<feature type="compositionally biased region" description="Polar residues" evidence="2">
    <location>
        <begin position="112"/>
        <end position="122"/>
    </location>
</feature>
<dbReference type="GeneID" id="83196672"/>
<evidence type="ECO:0000313" key="4">
    <source>
        <dbReference type="Proteomes" id="UP001150941"/>
    </source>
</evidence>
<dbReference type="Proteomes" id="UP001150941">
    <property type="component" value="Unassembled WGS sequence"/>
</dbReference>
<gene>
    <name evidence="3" type="ORF">N7468_000072</name>
</gene>
<dbReference type="PANTHER" id="PTHR19241">
    <property type="entry name" value="ATP-BINDING CASSETTE TRANSPORTER"/>
    <property type="match status" value="1"/>
</dbReference>
<name>A0A9W9PJN6_9EURO</name>
<feature type="region of interest" description="Disordered" evidence="2">
    <location>
        <begin position="112"/>
        <end position="149"/>
    </location>
</feature>
<keyword evidence="4" id="KW-1185">Reference proteome</keyword>
<evidence type="ECO:0008006" key="5">
    <source>
        <dbReference type="Google" id="ProtNLM"/>
    </source>
</evidence>
<protein>
    <recommendedName>
        <fullName evidence="5">ABC transporter</fullName>
    </recommendedName>
</protein>
<accession>A0A9W9PJN6</accession>
<keyword evidence="1" id="KW-0813">Transport</keyword>
<feature type="compositionally biased region" description="Basic residues" evidence="2">
    <location>
        <begin position="138"/>
        <end position="149"/>
    </location>
</feature>
<dbReference type="AlphaFoldDB" id="A0A9W9PJN6"/>
<evidence type="ECO:0000256" key="1">
    <source>
        <dbReference type="ARBA" id="ARBA00022448"/>
    </source>
</evidence>
<dbReference type="EMBL" id="JAPQKS010000001">
    <property type="protein sequence ID" value="KAJ5248621.1"/>
    <property type="molecule type" value="Genomic_DNA"/>
</dbReference>
<proteinExistence type="predicted"/>